<name>A0A5B2XUM3_9PSEU</name>
<evidence type="ECO:0000313" key="3">
    <source>
        <dbReference type="EMBL" id="KAA2266451.1"/>
    </source>
</evidence>
<comment type="caution">
    <text evidence="3">The sequence shown here is derived from an EMBL/GenBank/DDBJ whole genome shotgun (WGS) entry which is preliminary data.</text>
</comment>
<dbReference type="Gene3D" id="3.40.50.410">
    <property type="entry name" value="von Willebrand factor, type A domain"/>
    <property type="match status" value="1"/>
</dbReference>
<dbReference type="AlphaFoldDB" id="A0A5B2XUM3"/>
<protein>
    <submittedName>
        <fullName evidence="3">VWA domain-containing protein</fullName>
    </submittedName>
</protein>
<dbReference type="SUPFAM" id="SSF53300">
    <property type="entry name" value="vWA-like"/>
    <property type="match status" value="1"/>
</dbReference>
<dbReference type="OrthoDB" id="9766126at2"/>
<evidence type="ECO:0000313" key="4">
    <source>
        <dbReference type="Proteomes" id="UP000323454"/>
    </source>
</evidence>
<feature type="region of interest" description="Disordered" evidence="1">
    <location>
        <begin position="398"/>
        <end position="428"/>
    </location>
</feature>
<reference evidence="3 4" key="2">
    <citation type="submission" date="2019-09" db="EMBL/GenBank/DDBJ databases">
        <authorList>
            <person name="Jin C."/>
        </authorList>
    </citation>
    <scope>NUCLEOTIDE SEQUENCE [LARGE SCALE GENOMIC DNA]</scope>
    <source>
        <strain evidence="3 4">AN110305</strain>
    </source>
</reference>
<dbReference type="EMBL" id="VUOB01000002">
    <property type="protein sequence ID" value="KAA2266451.1"/>
    <property type="molecule type" value="Genomic_DNA"/>
</dbReference>
<accession>A0A5B2XUM3</accession>
<feature type="domain" description="VWFA" evidence="2">
    <location>
        <begin position="470"/>
        <end position="653"/>
    </location>
</feature>
<organism evidence="3 4">
    <name type="scientific">Solihabitans fulvus</name>
    <dbReference type="NCBI Taxonomy" id="1892852"/>
    <lineage>
        <taxon>Bacteria</taxon>
        <taxon>Bacillati</taxon>
        <taxon>Actinomycetota</taxon>
        <taxon>Actinomycetes</taxon>
        <taxon>Pseudonocardiales</taxon>
        <taxon>Pseudonocardiaceae</taxon>
        <taxon>Solihabitans</taxon>
    </lineage>
</organism>
<dbReference type="Proteomes" id="UP000323454">
    <property type="component" value="Unassembled WGS sequence"/>
</dbReference>
<proteinExistence type="predicted"/>
<dbReference type="InterPro" id="IPR002035">
    <property type="entry name" value="VWF_A"/>
</dbReference>
<dbReference type="SMART" id="SM00327">
    <property type="entry name" value="VWA"/>
    <property type="match status" value="1"/>
</dbReference>
<dbReference type="Pfam" id="PF13519">
    <property type="entry name" value="VWA_2"/>
    <property type="match status" value="1"/>
</dbReference>
<gene>
    <name evidence="3" type="ORF">F0L68_01500</name>
</gene>
<dbReference type="RefSeq" id="WP_149847557.1">
    <property type="nucleotide sequence ID" value="NZ_VUOB01000002.1"/>
</dbReference>
<evidence type="ECO:0000256" key="1">
    <source>
        <dbReference type="SAM" id="MobiDB-lite"/>
    </source>
</evidence>
<reference evidence="3 4" key="1">
    <citation type="submission" date="2019-09" db="EMBL/GenBank/DDBJ databases">
        <title>Goodfellowia gen. nov., a new genus of the Pseudonocardineae related to Actinoalloteichus, containing Goodfellowia coeruleoviolacea gen. nov., comb. nov. gen. nov., comb. nov.</title>
        <authorList>
            <person name="Labeda D."/>
        </authorList>
    </citation>
    <scope>NUCLEOTIDE SEQUENCE [LARGE SCALE GENOMIC DNA]</scope>
    <source>
        <strain evidence="3 4">AN110305</strain>
    </source>
</reference>
<keyword evidence="4" id="KW-1185">Reference proteome</keyword>
<dbReference type="InterPro" id="IPR036465">
    <property type="entry name" value="vWFA_dom_sf"/>
</dbReference>
<sequence>MGADQVSGYGRRYRYGRWQGGADPLAPPPDLRAALDELGREVMEGSSPAAALRELLRRGLSGTRGLDELTTRLWQRRSEIQRRNRLDGTLQEVRQLLDRALEAERRELFPDPSDDARFREAQLDALPTGTAAAVRDLAEYDWQSAQAREAYEEIQRLLGSELMAQRFQGMKEALRNAGQQDVERVRRMLADLNDLLAAHASGEEDTEQRFQDFMRQHGEFFPENPSNVEELIDALAARAAAAQRMLNSMTAEQRAELAELSQQAFGDSGIGQQLAQLDSMLQGLRPGEDWSSSGRFRGKNPLGLGEGAQAMADLADLDGLAEQLAQSYPGARLEDIDLEALARQLGPEAGVDVRRLAELERQLRDQNLLERAPDGSLRLTPKALRRLGETTLRRIVAGVRSRRGDRDSDRAGSAGEPTGSSRAWEFGDSEPWDVSRTVRNAVLRTASTGGGEVAIDVEDVEITETEQRSRAAVALCVDTSWSMVQDGRWVPMKRTALALHQLVRTRFRTDALELITFGRHATTVDIGELTALEGAWEQGTNLHHALLLAGRHLRRHPDAQPVVLVVTDGEPTAHLEPDGEAEFNYPPLPRTLAKTLAEVDGLAKLGASVTVFMLGEDPKLAAFVDLVARRSGGRVVAPDPDGLGAAVVGDYLRSRKRRG</sequence>
<evidence type="ECO:0000259" key="2">
    <source>
        <dbReference type="SMART" id="SM00327"/>
    </source>
</evidence>
<dbReference type="CDD" id="cd00198">
    <property type="entry name" value="vWFA"/>
    <property type="match status" value="1"/>
</dbReference>